<comment type="subcellular location">
    <subcellularLocation>
        <location evidence="10">Cytoplasm</location>
    </subcellularLocation>
</comment>
<evidence type="ECO:0000256" key="9">
    <source>
        <dbReference type="ARBA" id="ARBA00023146"/>
    </source>
</evidence>
<comment type="catalytic activity">
    <reaction evidence="10">
        <text>tRNA(Cys) + L-cysteine + ATP = L-cysteinyl-tRNA(Cys) + AMP + diphosphate</text>
        <dbReference type="Rhea" id="RHEA:17773"/>
        <dbReference type="Rhea" id="RHEA-COMP:9661"/>
        <dbReference type="Rhea" id="RHEA-COMP:9679"/>
        <dbReference type="ChEBI" id="CHEBI:30616"/>
        <dbReference type="ChEBI" id="CHEBI:33019"/>
        <dbReference type="ChEBI" id="CHEBI:35235"/>
        <dbReference type="ChEBI" id="CHEBI:78442"/>
        <dbReference type="ChEBI" id="CHEBI:78517"/>
        <dbReference type="ChEBI" id="CHEBI:456215"/>
        <dbReference type="EC" id="6.1.1.16"/>
    </reaction>
</comment>
<dbReference type="OrthoDB" id="9815130at2"/>
<organism evidence="13 14">
    <name type="scientific">Candidatus Sneabacter namystus</name>
    <dbReference type="NCBI Taxonomy" id="2601646"/>
    <lineage>
        <taxon>Bacteria</taxon>
        <taxon>Pseudomonadati</taxon>
        <taxon>Pseudomonadota</taxon>
        <taxon>Alphaproteobacteria</taxon>
        <taxon>Rickettsiales</taxon>
        <taxon>Rickettsiaceae</taxon>
        <taxon>Rickettsieae</taxon>
        <taxon>Candidatus Sneabacter</taxon>
    </lineage>
</organism>
<evidence type="ECO:0000256" key="3">
    <source>
        <dbReference type="ARBA" id="ARBA00022598"/>
    </source>
</evidence>
<dbReference type="PRINTS" id="PR00983">
    <property type="entry name" value="TRNASYNTHCYS"/>
</dbReference>
<comment type="cofactor">
    <cofactor evidence="10">
        <name>Zn(2+)</name>
        <dbReference type="ChEBI" id="CHEBI:29105"/>
    </cofactor>
    <text evidence="10">Binds 1 zinc ion per subunit.</text>
</comment>
<dbReference type="Gene3D" id="3.40.50.620">
    <property type="entry name" value="HUPs"/>
    <property type="match status" value="1"/>
</dbReference>
<dbReference type="InterPro" id="IPR032678">
    <property type="entry name" value="tRNA-synt_1_cat_dom"/>
</dbReference>
<keyword evidence="3 10" id="KW-0436">Ligase</keyword>
<dbReference type="InterPro" id="IPR056411">
    <property type="entry name" value="CysS_C"/>
</dbReference>
<feature type="binding site" evidence="10">
    <location>
        <position position="274"/>
    </location>
    <ligand>
        <name>ATP</name>
        <dbReference type="ChEBI" id="CHEBI:30616"/>
    </ligand>
</feature>
<gene>
    <name evidence="10" type="primary">cysS</name>
    <name evidence="13" type="ORF">FZC37_00425</name>
</gene>
<dbReference type="HAMAP" id="MF_00041">
    <property type="entry name" value="Cys_tRNA_synth"/>
    <property type="match status" value="1"/>
</dbReference>
<dbReference type="GO" id="GO:0004817">
    <property type="term" value="F:cysteine-tRNA ligase activity"/>
    <property type="evidence" value="ECO:0007669"/>
    <property type="project" value="UniProtKB-UniRule"/>
</dbReference>
<feature type="short sequence motif" description="'KMSKS' region" evidence="10">
    <location>
        <begin position="271"/>
        <end position="275"/>
    </location>
</feature>
<keyword evidence="8 10" id="KW-0648">Protein biosynthesis</keyword>
<dbReference type="InterPro" id="IPR015803">
    <property type="entry name" value="Cys-tRNA-ligase"/>
</dbReference>
<comment type="subunit">
    <text evidence="2 10">Monomer.</text>
</comment>
<keyword evidence="4 10" id="KW-0479">Metal-binding</keyword>
<evidence type="ECO:0000259" key="12">
    <source>
        <dbReference type="Pfam" id="PF23493"/>
    </source>
</evidence>
<accession>A0A5C0UI25</accession>
<evidence type="ECO:0000313" key="13">
    <source>
        <dbReference type="EMBL" id="QEK39409.1"/>
    </source>
</evidence>
<dbReference type="InterPro" id="IPR024909">
    <property type="entry name" value="Cys-tRNA/MSH_ligase"/>
</dbReference>
<evidence type="ECO:0000256" key="1">
    <source>
        <dbReference type="ARBA" id="ARBA00005594"/>
    </source>
</evidence>
<evidence type="ECO:0000256" key="4">
    <source>
        <dbReference type="ARBA" id="ARBA00022723"/>
    </source>
</evidence>
<dbReference type="GO" id="GO:0005829">
    <property type="term" value="C:cytosol"/>
    <property type="evidence" value="ECO:0007669"/>
    <property type="project" value="TreeGrafter"/>
</dbReference>
<feature type="binding site" evidence="10">
    <location>
        <position position="242"/>
    </location>
    <ligand>
        <name>Zn(2+)</name>
        <dbReference type="ChEBI" id="CHEBI:29105"/>
    </ligand>
</feature>
<dbReference type="Proteomes" id="UP000323844">
    <property type="component" value="Chromosome"/>
</dbReference>
<dbReference type="EC" id="6.1.1.16" evidence="10"/>
<dbReference type="GO" id="GO:0008270">
    <property type="term" value="F:zinc ion binding"/>
    <property type="evidence" value="ECO:0007669"/>
    <property type="project" value="UniProtKB-UniRule"/>
</dbReference>
<evidence type="ECO:0000256" key="6">
    <source>
        <dbReference type="ARBA" id="ARBA00022833"/>
    </source>
</evidence>
<dbReference type="GO" id="GO:0006423">
    <property type="term" value="P:cysteinyl-tRNA aminoacylation"/>
    <property type="evidence" value="ECO:0007669"/>
    <property type="project" value="UniProtKB-UniRule"/>
</dbReference>
<keyword evidence="7 10" id="KW-0067">ATP-binding</keyword>
<dbReference type="GO" id="GO:0005524">
    <property type="term" value="F:ATP binding"/>
    <property type="evidence" value="ECO:0007669"/>
    <property type="project" value="UniProtKB-UniRule"/>
</dbReference>
<evidence type="ECO:0000256" key="2">
    <source>
        <dbReference type="ARBA" id="ARBA00011245"/>
    </source>
</evidence>
<evidence type="ECO:0000256" key="10">
    <source>
        <dbReference type="HAMAP-Rule" id="MF_00041"/>
    </source>
</evidence>
<keyword evidence="14" id="KW-1185">Reference proteome</keyword>
<dbReference type="Pfam" id="PF23493">
    <property type="entry name" value="CysS_C"/>
    <property type="match status" value="1"/>
</dbReference>
<keyword evidence="5 10" id="KW-0547">Nucleotide-binding</keyword>
<name>A0A5C0UI25_9RICK</name>
<feature type="binding site" evidence="10">
    <location>
        <position position="213"/>
    </location>
    <ligand>
        <name>Zn(2+)</name>
        <dbReference type="ChEBI" id="CHEBI:29105"/>
    </ligand>
</feature>
<feature type="binding site" evidence="10">
    <location>
        <position position="238"/>
    </location>
    <ligand>
        <name>Zn(2+)</name>
        <dbReference type="ChEBI" id="CHEBI:29105"/>
    </ligand>
</feature>
<dbReference type="NCBIfam" id="TIGR00435">
    <property type="entry name" value="cysS"/>
    <property type="match status" value="1"/>
</dbReference>
<dbReference type="Gene3D" id="1.20.120.1910">
    <property type="entry name" value="Cysteine-tRNA ligase, C-terminal anti-codon recognition domain"/>
    <property type="match status" value="1"/>
</dbReference>
<dbReference type="AlphaFoldDB" id="A0A5C0UI25"/>
<feature type="domain" description="tRNA synthetases class I catalytic" evidence="11">
    <location>
        <begin position="17"/>
        <end position="319"/>
    </location>
</feature>
<dbReference type="KEGG" id="snay:FZC37_00425"/>
<keyword evidence="9 10" id="KW-0030">Aminoacyl-tRNA synthetase</keyword>
<feature type="short sequence motif" description="'HIGH' region" evidence="10">
    <location>
        <begin position="31"/>
        <end position="41"/>
    </location>
</feature>
<comment type="similarity">
    <text evidence="1 10">Belongs to the class-I aminoacyl-tRNA synthetase family.</text>
</comment>
<keyword evidence="10" id="KW-0963">Cytoplasm</keyword>
<dbReference type="EMBL" id="CP043312">
    <property type="protein sequence ID" value="QEK39409.1"/>
    <property type="molecule type" value="Genomic_DNA"/>
</dbReference>
<feature type="binding site" evidence="10">
    <location>
        <position position="29"/>
    </location>
    <ligand>
        <name>Zn(2+)</name>
        <dbReference type="ChEBI" id="CHEBI:29105"/>
    </ligand>
</feature>
<evidence type="ECO:0000313" key="14">
    <source>
        <dbReference type="Proteomes" id="UP000323844"/>
    </source>
</evidence>
<evidence type="ECO:0000256" key="5">
    <source>
        <dbReference type="ARBA" id="ARBA00022741"/>
    </source>
</evidence>
<dbReference type="PANTHER" id="PTHR10890">
    <property type="entry name" value="CYSTEINYL-TRNA SYNTHETASE"/>
    <property type="match status" value="1"/>
</dbReference>
<dbReference type="SUPFAM" id="SSF52374">
    <property type="entry name" value="Nucleotidylyl transferase"/>
    <property type="match status" value="1"/>
</dbReference>
<evidence type="ECO:0000256" key="7">
    <source>
        <dbReference type="ARBA" id="ARBA00022840"/>
    </source>
</evidence>
<dbReference type="PANTHER" id="PTHR10890:SF3">
    <property type="entry name" value="CYSTEINE--TRNA LIGASE, CYTOPLASMIC"/>
    <property type="match status" value="1"/>
</dbReference>
<evidence type="ECO:0000259" key="11">
    <source>
        <dbReference type="Pfam" id="PF01406"/>
    </source>
</evidence>
<dbReference type="InterPro" id="IPR014729">
    <property type="entry name" value="Rossmann-like_a/b/a_fold"/>
</dbReference>
<reference evidence="13 14" key="1">
    <citation type="submission" date="2019-08" db="EMBL/GenBank/DDBJ databases">
        <title>Highly reduced genomes of protist endosymbionts show evolutionary convergence.</title>
        <authorList>
            <person name="George E."/>
            <person name="Husnik F."/>
            <person name="Tashyreva D."/>
            <person name="Prokopchuk G."/>
            <person name="Horak A."/>
            <person name="Kwong W.K."/>
            <person name="Lukes J."/>
            <person name="Keeling P.J."/>
        </authorList>
    </citation>
    <scope>NUCLEOTIDE SEQUENCE [LARGE SCALE GENOMIC DNA]</scope>
    <source>
        <strain evidence="13">1621</strain>
    </source>
</reference>
<dbReference type="CDD" id="cd00672">
    <property type="entry name" value="CysRS_core"/>
    <property type="match status" value="1"/>
</dbReference>
<dbReference type="Pfam" id="PF01406">
    <property type="entry name" value="tRNA-synt_1e"/>
    <property type="match status" value="1"/>
</dbReference>
<dbReference type="InterPro" id="IPR009080">
    <property type="entry name" value="tRNAsynth_Ia_anticodon-bd"/>
</dbReference>
<sequence length="473" mass="54400">MKFFLYNSLTKTKQEFFPLNKEHVKMYVCGPTVYDLIHLGNARASIVYDLLYRILIYLYGDQHVTYVRNITDIDDKIIQRAQKLNISTTDLTKTTIKNFHADERYLNCLIPDHQPKATEYVKEMIQMISVLISKEYAYVSDGQVYFAVKKLGQQYTHLSGRKYEDIVADCASEAGKISKCDFVLWKSAKNNERNEDTFDSPWGKGRPGWHIECSAMSHALLGKDFDIHGGGVDLIFPHHTNEIAQSTAAFPGSKHAKYWVHSGFLTHGNEKMSKSLNNFVTVQDLRNQGVQAPIIRLMILNTHYRKPLHFSMQSLAEAKKKIAYIYKVVKSINSSYKERFSKKDIASQTLPEQLLSPLLDDMNSHLAIEYVFNTAKQLNKDTSRKNEKLAKDFIASTNFLGFLTPELYNYDTDVVSSDKQKQINKLLEERKVAKEQKNWKKADDIRNNLEALGIRVLDNIDGSTTWEKIKILE</sequence>
<feature type="domain" description="Cysteinyl-tRNA ligase anticodon binding" evidence="12">
    <location>
        <begin position="421"/>
        <end position="463"/>
    </location>
</feature>
<proteinExistence type="inferred from homology"/>
<evidence type="ECO:0000256" key="8">
    <source>
        <dbReference type="ARBA" id="ARBA00022917"/>
    </source>
</evidence>
<keyword evidence="6 10" id="KW-0862">Zinc</keyword>
<dbReference type="SUPFAM" id="SSF47323">
    <property type="entry name" value="Anticodon-binding domain of a subclass of class I aminoacyl-tRNA synthetases"/>
    <property type="match status" value="1"/>
</dbReference>
<protein>
    <recommendedName>
        <fullName evidence="10">Cysteine--tRNA ligase</fullName>
        <ecNumber evidence="10">6.1.1.16</ecNumber>
    </recommendedName>
    <alternativeName>
        <fullName evidence="10">Cysteinyl-tRNA synthetase</fullName>
        <shortName evidence="10">CysRS</shortName>
    </alternativeName>
</protein>
<dbReference type="RefSeq" id="WP_148951770.1">
    <property type="nucleotide sequence ID" value="NZ_CP043312.1"/>
</dbReference>